<reference evidence="2" key="1">
    <citation type="submission" date="2020-08" db="EMBL/GenBank/DDBJ databases">
        <title>Genome public.</title>
        <authorList>
            <person name="Liu C."/>
            <person name="Sun Q."/>
        </authorList>
    </citation>
    <scope>NUCLEOTIDE SEQUENCE</scope>
    <source>
        <strain evidence="2">NSJ-15</strain>
    </source>
</reference>
<dbReference type="InterPro" id="IPR058404">
    <property type="entry name" value="DUF8091"/>
</dbReference>
<dbReference type="EMBL" id="JACRTL010000008">
    <property type="protein sequence ID" value="MBC8611843.1"/>
    <property type="molecule type" value="Genomic_DNA"/>
</dbReference>
<name>A0A8J6PFA7_9FIRM</name>
<sequence>MDNKLFLKAREQVLGAGTEPNGIGTLGEKTLHAVLKQYLEPERQYQEVPVGGFVADIKRDRRIIEIQTRSFDRLLKKLPELLQEHDVTVVYPLPHRKTLSWIDPETGETTKARRSPKTGTPADAFRELYKLRPLFPHSGLTIHIMMIDLEEYRYLNGWSYDKKRGSSRCDCLPSQIAAEYMLCIPQDFAQLLPPLPKPFLVKDLMKAARISQRAASCGVALLRALGVIRQCGTQGRAYCYELAEEEENHG</sequence>
<evidence type="ECO:0000313" key="2">
    <source>
        <dbReference type="EMBL" id="MBC8611843.1"/>
    </source>
</evidence>
<accession>A0A8J6PFA7</accession>
<evidence type="ECO:0000313" key="3">
    <source>
        <dbReference type="Proteomes" id="UP000632659"/>
    </source>
</evidence>
<dbReference type="RefSeq" id="WP_187536790.1">
    <property type="nucleotide sequence ID" value="NZ_JACRTL010000008.1"/>
</dbReference>
<protein>
    <recommendedName>
        <fullName evidence="1">DUF8091 domain-containing protein</fullName>
    </recommendedName>
</protein>
<dbReference type="AlphaFoldDB" id="A0A8J6PFA7"/>
<organism evidence="2 3">
    <name type="scientific">Massiliimalia timonensis</name>
    <dbReference type="NCBI Taxonomy" id="1987501"/>
    <lineage>
        <taxon>Bacteria</taxon>
        <taxon>Bacillati</taxon>
        <taxon>Bacillota</taxon>
        <taxon>Clostridia</taxon>
        <taxon>Eubacteriales</taxon>
        <taxon>Oscillospiraceae</taxon>
        <taxon>Massiliimalia</taxon>
    </lineage>
</organism>
<keyword evidence="3" id="KW-1185">Reference proteome</keyword>
<evidence type="ECO:0000259" key="1">
    <source>
        <dbReference type="Pfam" id="PF26351"/>
    </source>
</evidence>
<dbReference type="Pfam" id="PF26351">
    <property type="entry name" value="DUF8091"/>
    <property type="match status" value="1"/>
</dbReference>
<dbReference type="Proteomes" id="UP000632659">
    <property type="component" value="Unassembled WGS sequence"/>
</dbReference>
<feature type="domain" description="DUF8091" evidence="1">
    <location>
        <begin position="29"/>
        <end position="182"/>
    </location>
</feature>
<comment type="caution">
    <text evidence="2">The sequence shown here is derived from an EMBL/GenBank/DDBJ whole genome shotgun (WGS) entry which is preliminary data.</text>
</comment>
<proteinExistence type="predicted"/>
<gene>
    <name evidence="2" type="ORF">H8702_12150</name>
</gene>